<evidence type="ECO:0000313" key="3">
    <source>
        <dbReference type="Proteomes" id="UP000236743"/>
    </source>
</evidence>
<dbReference type="AlphaFoldDB" id="A0A1H6CS53"/>
<name>A0A1H6CS53_9HYPH</name>
<sequence length="89" mass="9813">MDEDRIERIARAMCRAARMDPDKPAPQGPYTMMLQYPGTAVAPANWTLFRRQAELFCATNRDMRTDGDGLSAVTARGESTSPQVAKAAH</sequence>
<organism evidence="2 3">
    <name type="scientific">Bosea lathyri</name>
    <dbReference type="NCBI Taxonomy" id="1036778"/>
    <lineage>
        <taxon>Bacteria</taxon>
        <taxon>Pseudomonadati</taxon>
        <taxon>Pseudomonadota</taxon>
        <taxon>Alphaproteobacteria</taxon>
        <taxon>Hyphomicrobiales</taxon>
        <taxon>Boseaceae</taxon>
        <taxon>Bosea</taxon>
    </lineage>
</organism>
<reference evidence="2 3" key="1">
    <citation type="submission" date="2016-10" db="EMBL/GenBank/DDBJ databases">
        <authorList>
            <person name="de Groot N.N."/>
        </authorList>
    </citation>
    <scope>NUCLEOTIDE SEQUENCE [LARGE SCALE GENOMIC DNA]</scope>
    <source>
        <strain evidence="2 3">DSM 26656</strain>
    </source>
</reference>
<dbReference type="EMBL" id="FNUY01000012">
    <property type="protein sequence ID" value="SEG75869.1"/>
    <property type="molecule type" value="Genomic_DNA"/>
</dbReference>
<dbReference type="Proteomes" id="UP000236743">
    <property type="component" value="Unassembled WGS sequence"/>
</dbReference>
<gene>
    <name evidence="2" type="ORF">SAMN04488115_11246</name>
</gene>
<evidence type="ECO:0000313" key="2">
    <source>
        <dbReference type="EMBL" id="SEG75869.1"/>
    </source>
</evidence>
<protein>
    <submittedName>
        <fullName evidence="2">Uncharacterized protein</fullName>
    </submittedName>
</protein>
<feature type="region of interest" description="Disordered" evidence="1">
    <location>
        <begin position="68"/>
        <end position="89"/>
    </location>
</feature>
<dbReference type="RefSeq" id="WP_146071471.1">
    <property type="nucleotide sequence ID" value="NZ_FNUY01000012.1"/>
</dbReference>
<accession>A0A1H6CS53</accession>
<keyword evidence="3" id="KW-1185">Reference proteome</keyword>
<evidence type="ECO:0000256" key="1">
    <source>
        <dbReference type="SAM" id="MobiDB-lite"/>
    </source>
</evidence>
<proteinExistence type="predicted"/>